<feature type="transmembrane region" description="Helical" evidence="1">
    <location>
        <begin position="50"/>
        <end position="69"/>
    </location>
</feature>
<keyword evidence="1" id="KW-1133">Transmembrane helix</keyword>
<organism evidence="2 3">
    <name type="scientific">Steinernema carpocapsae</name>
    <name type="common">Entomopathogenic nematode</name>
    <dbReference type="NCBI Taxonomy" id="34508"/>
    <lineage>
        <taxon>Eukaryota</taxon>
        <taxon>Metazoa</taxon>
        <taxon>Ecdysozoa</taxon>
        <taxon>Nematoda</taxon>
        <taxon>Chromadorea</taxon>
        <taxon>Rhabditida</taxon>
        <taxon>Tylenchina</taxon>
        <taxon>Panagrolaimomorpha</taxon>
        <taxon>Strongyloidoidea</taxon>
        <taxon>Steinernematidae</taxon>
        <taxon>Steinernema</taxon>
    </lineage>
</organism>
<keyword evidence="1" id="KW-0472">Membrane</keyword>
<keyword evidence="3" id="KW-1185">Reference proteome</keyword>
<evidence type="ECO:0000313" key="2">
    <source>
        <dbReference type="EMBL" id="TMS38904.1"/>
    </source>
</evidence>
<accession>A0A4U8V0H2</accession>
<keyword evidence="1" id="KW-0812">Transmembrane</keyword>
<evidence type="ECO:0000256" key="1">
    <source>
        <dbReference type="SAM" id="Phobius"/>
    </source>
</evidence>
<reference evidence="2 3" key="1">
    <citation type="journal article" date="2015" name="Genome Biol.">
        <title>Comparative genomics of Steinernema reveals deeply conserved gene regulatory networks.</title>
        <authorList>
            <person name="Dillman A.R."/>
            <person name="Macchietto M."/>
            <person name="Porter C.F."/>
            <person name="Rogers A."/>
            <person name="Williams B."/>
            <person name="Antoshechkin I."/>
            <person name="Lee M.M."/>
            <person name="Goodwin Z."/>
            <person name="Lu X."/>
            <person name="Lewis E.E."/>
            <person name="Goodrich-Blair H."/>
            <person name="Stock S.P."/>
            <person name="Adams B.J."/>
            <person name="Sternberg P.W."/>
            <person name="Mortazavi A."/>
        </authorList>
    </citation>
    <scope>NUCLEOTIDE SEQUENCE [LARGE SCALE GENOMIC DNA]</scope>
    <source>
        <strain evidence="2 3">ALL</strain>
    </source>
</reference>
<gene>
    <name evidence="2" type="ORF">L596_005528</name>
</gene>
<dbReference type="EMBL" id="AZBU02000001">
    <property type="protein sequence ID" value="TMS38904.1"/>
    <property type="molecule type" value="Genomic_DNA"/>
</dbReference>
<protein>
    <submittedName>
        <fullName evidence="2">Uncharacterized protein</fullName>
    </submittedName>
</protein>
<comment type="caution">
    <text evidence="2">The sequence shown here is derived from an EMBL/GenBank/DDBJ whole genome shotgun (WGS) entry which is preliminary data.</text>
</comment>
<dbReference type="Proteomes" id="UP000298663">
    <property type="component" value="Unassembled WGS sequence"/>
</dbReference>
<reference evidence="2 3" key="2">
    <citation type="journal article" date="2019" name="G3 (Bethesda)">
        <title>Hybrid Assembly of the Genome of the Entomopathogenic Nematode Steinernema carpocapsae Identifies the X-Chromosome.</title>
        <authorList>
            <person name="Serra L."/>
            <person name="Macchietto M."/>
            <person name="Macias-Munoz A."/>
            <person name="McGill C.J."/>
            <person name="Rodriguez I.M."/>
            <person name="Rodriguez B."/>
            <person name="Murad R."/>
            <person name="Mortazavi A."/>
        </authorList>
    </citation>
    <scope>NUCLEOTIDE SEQUENCE [LARGE SCALE GENOMIC DNA]</scope>
    <source>
        <strain evidence="2 3">ALL</strain>
    </source>
</reference>
<evidence type="ECO:0000313" key="3">
    <source>
        <dbReference type="Proteomes" id="UP000298663"/>
    </source>
</evidence>
<dbReference type="AlphaFoldDB" id="A0A4U8V0H2"/>
<name>A0A4U8V0H2_STECR</name>
<sequence>MRDSDRVLKLVPLSPRLSPACRRATRPARRNWKGVAGWCRSWCCRGVFKLQFLIVAVAVVVTVVLSLVFKQKCKLVSLSPSPTLSLSRMSLNAALIWLSRFRASPALG</sequence>
<proteinExistence type="predicted"/>